<dbReference type="CDD" id="cd04233">
    <property type="entry name" value="Auracyanin"/>
    <property type="match status" value="1"/>
</dbReference>
<evidence type="ECO:0000259" key="6">
    <source>
        <dbReference type="Pfam" id="PF00127"/>
    </source>
</evidence>
<dbReference type="SUPFAM" id="SSF49503">
    <property type="entry name" value="Cupredoxins"/>
    <property type="match status" value="1"/>
</dbReference>
<dbReference type="InterPro" id="IPR001791">
    <property type="entry name" value="Laminin_G"/>
</dbReference>
<reference evidence="7 8" key="1">
    <citation type="submission" date="2019-07" db="EMBL/GenBank/DDBJ databases">
        <title>Whole genome shotgun sequence of Brevifollis gellanilyticus NBRC 108608.</title>
        <authorList>
            <person name="Hosoyama A."/>
            <person name="Uohara A."/>
            <person name="Ohji S."/>
            <person name="Ichikawa N."/>
        </authorList>
    </citation>
    <scope>NUCLEOTIDE SEQUENCE [LARGE SCALE GENOMIC DNA]</scope>
    <source>
        <strain evidence="7 8">NBRC 108608</strain>
    </source>
</reference>
<dbReference type="Pfam" id="PF00127">
    <property type="entry name" value="Copper-bind"/>
    <property type="match status" value="1"/>
</dbReference>
<dbReference type="RefSeq" id="WP_146849199.1">
    <property type="nucleotide sequence ID" value="NZ_BKAG01000005.1"/>
</dbReference>
<keyword evidence="4" id="KW-0186">Copper</keyword>
<evidence type="ECO:0000256" key="3">
    <source>
        <dbReference type="ARBA" id="ARBA00022982"/>
    </source>
</evidence>
<dbReference type="Gene3D" id="2.120.10.30">
    <property type="entry name" value="TolB, C-terminal domain"/>
    <property type="match status" value="1"/>
</dbReference>
<dbReference type="Gene3D" id="2.60.120.200">
    <property type="match status" value="1"/>
</dbReference>
<protein>
    <recommendedName>
        <fullName evidence="6">Blue (type 1) copper domain-containing protein</fullName>
    </recommendedName>
</protein>
<dbReference type="InterPro" id="IPR011041">
    <property type="entry name" value="Quinoprot_gluc/sorb_DH_b-prop"/>
</dbReference>
<evidence type="ECO:0000256" key="4">
    <source>
        <dbReference type="ARBA" id="ARBA00023008"/>
    </source>
</evidence>
<dbReference type="SUPFAM" id="SSF49899">
    <property type="entry name" value="Concanavalin A-like lectins/glucanases"/>
    <property type="match status" value="1"/>
</dbReference>
<evidence type="ECO:0000313" key="8">
    <source>
        <dbReference type="Proteomes" id="UP000321577"/>
    </source>
</evidence>
<dbReference type="GO" id="GO:0005507">
    <property type="term" value="F:copper ion binding"/>
    <property type="evidence" value="ECO:0007669"/>
    <property type="project" value="InterPro"/>
</dbReference>
<dbReference type="EMBL" id="BKAG01000005">
    <property type="protein sequence ID" value="GEP41738.1"/>
    <property type="molecule type" value="Genomic_DNA"/>
</dbReference>
<name>A0A512M4T3_9BACT</name>
<dbReference type="Gene3D" id="3.20.20.150">
    <property type="entry name" value="Divalent-metal-dependent TIM barrel enzymes"/>
    <property type="match status" value="1"/>
</dbReference>
<dbReference type="InterPro" id="IPR011042">
    <property type="entry name" value="6-blade_b-propeller_TolB-like"/>
</dbReference>
<dbReference type="Proteomes" id="UP000321577">
    <property type="component" value="Unassembled WGS sequence"/>
</dbReference>
<keyword evidence="1" id="KW-0813">Transport</keyword>
<dbReference type="InterPro" id="IPR000923">
    <property type="entry name" value="BlueCu_1"/>
</dbReference>
<feature type="domain" description="Blue (type 1) copper" evidence="6">
    <location>
        <begin position="1208"/>
        <end position="1321"/>
    </location>
</feature>
<dbReference type="InterPro" id="IPR008972">
    <property type="entry name" value="Cupredoxin"/>
</dbReference>
<evidence type="ECO:0000256" key="5">
    <source>
        <dbReference type="SAM" id="SignalP"/>
    </source>
</evidence>
<dbReference type="PROSITE" id="PS00196">
    <property type="entry name" value="COPPER_BLUE"/>
    <property type="match status" value="1"/>
</dbReference>
<accession>A0A512M4T3</accession>
<dbReference type="SUPFAM" id="SSF50952">
    <property type="entry name" value="Soluble quinoprotein glucose dehydrogenase"/>
    <property type="match status" value="1"/>
</dbReference>
<keyword evidence="3" id="KW-0249">Electron transport</keyword>
<dbReference type="Gene3D" id="2.60.40.420">
    <property type="entry name" value="Cupredoxins - blue copper proteins"/>
    <property type="match status" value="1"/>
</dbReference>
<organism evidence="7 8">
    <name type="scientific">Brevifollis gellanilyticus</name>
    <dbReference type="NCBI Taxonomy" id="748831"/>
    <lineage>
        <taxon>Bacteria</taxon>
        <taxon>Pseudomonadati</taxon>
        <taxon>Verrucomicrobiota</taxon>
        <taxon>Verrucomicrobiia</taxon>
        <taxon>Verrucomicrobiales</taxon>
        <taxon>Verrucomicrobiaceae</taxon>
    </lineage>
</organism>
<dbReference type="InterPro" id="IPR028871">
    <property type="entry name" value="BlueCu_1_BS"/>
</dbReference>
<dbReference type="PANTHER" id="PTHR33546">
    <property type="entry name" value="LARGE, MULTIFUNCTIONAL SECRETED PROTEIN-RELATED"/>
    <property type="match status" value="1"/>
</dbReference>
<evidence type="ECO:0000256" key="1">
    <source>
        <dbReference type="ARBA" id="ARBA00022448"/>
    </source>
</evidence>
<dbReference type="InterPro" id="IPR036237">
    <property type="entry name" value="Xyl_isomerase-like_sf"/>
</dbReference>
<comment type="caution">
    <text evidence="7">The sequence shown here is derived from an EMBL/GenBank/DDBJ whole genome shotgun (WGS) entry which is preliminary data.</text>
</comment>
<sequence length="1321" mass="145332">MLLRLILCLCLTASLSAAELFDKPNLAAWCIVPFDAKKRGPEERAAMLEKMGVKKFVYDYRAEHVPQWDDELNALKKHGIELMGWWFPTSLNDEAKKTLELFKRHGVKPQLWVNGNGGPIQVNDEADQKARVEKEVERLKPICEAAVPLGCQVALYNHGSWYGEPENAIAIVEALKAQGIKNIGIVYNLHHGHGHLDRLPKVLEAMKPHLLCLNLNGMDIDGEAKGRKILPLGIGTQDVKVLRQIRASGYNGPIGILNHTSEDAEGRLLDNLDGLAWLVPQLDDDKPGVKPKYRTWSEKAEGHASKSEASKAESVASSSAEFGKALKGGWVVKGDEEYNKIPFTVECRAKLDGKDGFNILVASEVKSSATHWELYTHAGRGTVALYLPGRGGDYDSKVKICDGEWHDLLASVDEKNVIIWVDGKQVFEKPVQPLQGTAKPGELAFGRLVEGNIGCDGIIDDVRISRGAMKPRKGGAPRLRMDNTLGLWSFDKLDEELPPPAPKPAEFKPAREPLDKSNNIHWQEFVNRERVFDYYGKQALQFMNQTMPELIPQFPGLDGGQQGHWGNQNDQVTWKDDRFAKSDLGSVFSGVFKGAGLTIPKAICVRAGDVAGAFDPNLCHFSVQWKGGFIKLNDNRHGFMGGGQMDGQMTTMAAPGSFMKSDFLGFYRHGKQVVFASRSEGKTHLQMLGSAESDKALEPLTKGGPAQWPQWIETKGELGTQTPFATDRITIPFENPYGTLFFITAHDFFSDGTSAAIATMTGEVWLVKGIDEKLGKVRWKRFATGLHQPLGMKIIDGKIHVLGRDQITCLHDLNGDDEADFYECVTNVMQTSPGGHDFIVGLETDPQGRFYFASGNEGVCRVERTFQLAQKGDRTEKFDLQVLATGFRNPNGLGLSPDGKFLTTSVQEGDWTPASSICQIELGKNEGAHFGAGGPKNGQPPEPVLMYLPRGEDNSASSQAFISGKEWDSLKGDGNLIHLSSGGGGAWLVMRQNVKGRWQGAAVKISGNFDSGPQCARFNPKDGHLYVNGMQGWGSYTPKDGCFHRVRFTGGEKPVPVAFEARDNGVLIRFNQPVKDSTEASQFFAQCWNYRYSAAYGSPEYSVKYADTPGHDPLEVRSVQKLDGGKTLFIEIPQLIPASQVHLHLSTGHDVFLTAHALAEPFTDFVGYAKVVKTNHAAQVGMIAPTPTKPNPWAKGEGGREIVIEAALGLQYVQKQLKAKAGEKLTIVFKNPDVVPHNWLLAKPGTLQKLGDKVNLMITDPKGLAKHYVPDSDDVIAYTDMTNPKESFTIHITAPNEKGDYPYLCTFPGHWMVMNGVLKVE</sequence>
<dbReference type="InterPro" id="IPR013320">
    <property type="entry name" value="ConA-like_dom_sf"/>
</dbReference>
<feature type="signal peptide" evidence="5">
    <location>
        <begin position="1"/>
        <end position="17"/>
    </location>
</feature>
<keyword evidence="5" id="KW-0732">Signal</keyword>
<dbReference type="CDD" id="cd00110">
    <property type="entry name" value="LamG"/>
    <property type="match status" value="1"/>
</dbReference>
<proteinExistence type="predicted"/>
<feature type="chain" id="PRO_5021817084" description="Blue (type 1) copper domain-containing protein" evidence="5">
    <location>
        <begin position="18"/>
        <end position="1321"/>
    </location>
</feature>
<dbReference type="Pfam" id="PF13385">
    <property type="entry name" value="Laminin_G_3"/>
    <property type="match status" value="1"/>
</dbReference>
<dbReference type="GO" id="GO:0009055">
    <property type="term" value="F:electron transfer activity"/>
    <property type="evidence" value="ECO:0007669"/>
    <property type="project" value="InterPro"/>
</dbReference>
<dbReference type="OrthoDB" id="196232at2"/>
<keyword evidence="8" id="KW-1185">Reference proteome</keyword>
<evidence type="ECO:0000256" key="2">
    <source>
        <dbReference type="ARBA" id="ARBA00022723"/>
    </source>
</evidence>
<dbReference type="SUPFAM" id="SSF51658">
    <property type="entry name" value="Xylose isomerase-like"/>
    <property type="match status" value="1"/>
</dbReference>
<evidence type="ECO:0000313" key="7">
    <source>
        <dbReference type="EMBL" id="GEP41738.1"/>
    </source>
</evidence>
<dbReference type="PANTHER" id="PTHR33546:SF1">
    <property type="entry name" value="LARGE, MULTIFUNCTIONAL SECRETED PROTEIN"/>
    <property type="match status" value="1"/>
</dbReference>
<gene>
    <name evidence="7" type="ORF">BGE01nite_10290</name>
</gene>
<keyword evidence="2" id="KW-0479">Metal-binding</keyword>